<dbReference type="GO" id="GO:0009279">
    <property type="term" value="C:cell outer membrane"/>
    <property type="evidence" value="ECO:0007669"/>
    <property type="project" value="UniProtKB-SubCell"/>
</dbReference>
<dbReference type="SUPFAM" id="SSF56935">
    <property type="entry name" value="Porins"/>
    <property type="match status" value="1"/>
</dbReference>
<dbReference type="InterPro" id="IPR037066">
    <property type="entry name" value="Plug_dom_sf"/>
</dbReference>
<evidence type="ECO:0000256" key="9">
    <source>
        <dbReference type="ARBA" id="ARBA00023065"/>
    </source>
</evidence>
<keyword evidence="8" id="KW-0408">Iron</keyword>
<dbReference type="CDD" id="cd01347">
    <property type="entry name" value="ligand_gated_channel"/>
    <property type="match status" value="1"/>
</dbReference>
<evidence type="ECO:0000256" key="13">
    <source>
        <dbReference type="ARBA" id="ARBA00023237"/>
    </source>
</evidence>
<keyword evidence="5" id="KW-0410">Iron transport</keyword>
<dbReference type="PROSITE" id="PS01156">
    <property type="entry name" value="TONB_DEPENDENT_REC_2"/>
    <property type="match status" value="1"/>
</dbReference>
<keyword evidence="6 14" id="KW-0812">Transmembrane</keyword>
<comment type="subcellular location">
    <subcellularLocation>
        <location evidence="1 14">Cell outer membrane</location>
        <topology evidence="1 14">Multi-pass membrane protein</topology>
    </subcellularLocation>
</comment>
<dbReference type="GO" id="GO:0015344">
    <property type="term" value="F:siderophore uptake transmembrane transporter activity"/>
    <property type="evidence" value="ECO:0007669"/>
    <property type="project" value="TreeGrafter"/>
</dbReference>
<dbReference type="GO" id="GO:0038023">
    <property type="term" value="F:signaling receptor activity"/>
    <property type="evidence" value="ECO:0007669"/>
    <property type="project" value="InterPro"/>
</dbReference>
<evidence type="ECO:0000256" key="11">
    <source>
        <dbReference type="ARBA" id="ARBA00023136"/>
    </source>
</evidence>
<dbReference type="InterPro" id="IPR000531">
    <property type="entry name" value="Beta-barrel_TonB"/>
</dbReference>
<dbReference type="PANTHER" id="PTHR32552">
    <property type="entry name" value="FERRICHROME IRON RECEPTOR-RELATED"/>
    <property type="match status" value="1"/>
</dbReference>
<dbReference type="EMBL" id="JADJMS010000015">
    <property type="protein sequence ID" value="MBK7415002.1"/>
    <property type="molecule type" value="Genomic_DNA"/>
</dbReference>
<evidence type="ECO:0000259" key="19">
    <source>
        <dbReference type="Pfam" id="PF07715"/>
    </source>
</evidence>
<evidence type="ECO:0000256" key="17">
    <source>
        <dbReference type="SAM" id="SignalP"/>
    </source>
</evidence>
<evidence type="ECO:0000256" key="10">
    <source>
        <dbReference type="ARBA" id="ARBA00023077"/>
    </source>
</evidence>
<evidence type="ECO:0000256" key="7">
    <source>
        <dbReference type="ARBA" id="ARBA00022729"/>
    </source>
</evidence>
<comment type="similarity">
    <text evidence="2 14 16">Belongs to the TonB-dependent receptor family.</text>
</comment>
<sequence>MQQQFRLSPVAMALLGVLGSLGNLSAQAEETKELSTVNVSGARDLRVMPLDVPASTGSRLGTTIKEIPASIDVISQETMQERGDRTMVEAVSKVAGLNGARVGASHVGFSARGFIENGVTWLYNGVRVPGGSNMSSRILDTANYDRIEVLRGPASVLNGEGGTGATVNLISRAPSFAAQPFEIDYAYSSYNSHRLHVGKGGAIKDDAVAYRADISTNRFGSYVDGERGALDRFTGSLLFKLSDTLKLTLELDKMRDDVNDFYYGTPLVNGKIERSLRRINYNNLTDNIYASNTTWLRGNLEWQATPDFEVRNQMYYYDSYRNWRDVSEFRYNASAKPTVTRFSWGDIDHDHQLIGNRLEGLLKGKIGGLDNRFLIGADINRTEFKSERNGFPGTQTVDAYNPPSVNFNTGTRINKSLAREVSINQWSLFTEDQLSLTKEFKLIGGLRHDRFQTDWTYHDQAGSPKESKTHNFNSWRVGAVYDLTPNTTFYASYATAVEPGGTLFVLNRNQSQLDLTTAKQFEIGVKQGFWGNKGEWTAAIYDIEKKNVFVPDPAKPTNRLPVGQQSSQGIELSLGLRPTQHWQIDGNIAYVHARYDEYSTGNPPVSLSGNTPRLVPQWMANLGVQFMPTAAWSFGSWVRHVDKAYINDANTLELPSYTTLDLSADYKVSKALDVGFRVRNATDELYAESAYGNTQVLIANPRTYELSLRMKF</sequence>
<evidence type="ECO:0000256" key="6">
    <source>
        <dbReference type="ARBA" id="ARBA00022692"/>
    </source>
</evidence>
<accession>A0A935K3H3</accession>
<keyword evidence="3 14" id="KW-0813">Transport</keyword>
<dbReference type="Proteomes" id="UP000739411">
    <property type="component" value="Unassembled WGS sequence"/>
</dbReference>
<evidence type="ECO:0000256" key="15">
    <source>
        <dbReference type="PROSITE-ProRule" id="PRU10144"/>
    </source>
</evidence>
<dbReference type="GO" id="GO:0015891">
    <property type="term" value="P:siderophore transport"/>
    <property type="evidence" value="ECO:0007669"/>
    <property type="project" value="InterPro"/>
</dbReference>
<organism evidence="20 21">
    <name type="scientific">Candidatus Dechloromonas phosphorivorans</name>
    <dbReference type="NCBI Taxonomy" id="2899244"/>
    <lineage>
        <taxon>Bacteria</taxon>
        <taxon>Pseudomonadati</taxon>
        <taxon>Pseudomonadota</taxon>
        <taxon>Betaproteobacteria</taxon>
        <taxon>Rhodocyclales</taxon>
        <taxon>Azonexaceae</taxon>
        <taxon>Dechloromonas</taxon>
    </lineage>
</organism>
<feature type="signal peptide" evidence="17">
    <location>
        <begin position="1"/>
        <end position="28"/>
    </location>
</feature>
<keyword evidence="10 16" id="KW-0798">TonB box</keyword>
<evidence type="ECO:0000256" key="5">
    <source>
        <dbReference type="ARBA" id="ARBA00022496"/>
    </source>
</evidence>
<keyword evidence="12 20" id="KW-0675">Receptor</keyword>
<evidence type="ECO:0000313" key="20">
    <source>
        <dbReference type="EMBL" id="MBK7415002.1"/>
    </source>
</evidence>
<dbReference type="InterPro" id="IPR010917">
    <property type="entry name" value="TonB_rcpt_CS"/>
</dbReference>
<evidence type="ECO:0000256" key="16">
    <source>
        <dbReference type="RuleBase" id="RU003357"/>
    </source>
</evidence>
<evidence type="ECO:0000256" key="4">
    <source>
        <dbReference type="ARBA" id="ARBA00022452"/>
    </source>
</evidence>
<dbReference type="InterPro" id="IPR039426">
    <property type="entry name" value="TonB-dep_rcpt-like"/>
</dbReference>
<comment type="caution">
    <text evidence="20">The sequence shown here is derived from an EMBL/GenBank/DDBJ whole genome shotgun (WGS) entry which is preliminary data.</text>
</comment>
<keyword evidence="7 17" id="KW-0732">Signal</keyword>
<dbReference type="Pfam" id="PF07715">
    <property type="entry name" value="Plug"/>
    <property type="match status" value="1"/>
</dbReference>
<evidence type="ECO:0000256" key="2">
    <source>
        <dbReference type="ARBA" id="ARBA00009810"/>
    </source>
</evidence>
<dbReference type="PANTHER" id="PTHR32552:SF84">
    <property type="entry name" value="TONB-DEPENDENT RECEPTOR-RELATED"/>
    <property type="match status" value="1"/>
</dbReference>
<dbReference type="InterPro" id="IPR012910">
    <property type="entry name" value="Plug_dom"/>
</dbReference>
<evidence type="ECO:0000259" key="18">
    <source>
        <dbReference type="Pfam" id="PF00593"/>
    </source>
</evidence>
<keyword evidence="4 14" id="KW-1134">Transmembrane beta strand</keyword>
<feature type="chain" id="PRO_5036722885" evidence="17">
    <location>
        <begin position="29"/>
        <end position="712"/>
    </location>
</feature>
<protein>
    <submittedName>
        <fullName evidence="20">TonB-dependent receptor</fullName>
    </submittedName>
</protein>
<reference evidence="20 21" key="1">
    <citation type="submission" date="2020-10" db="EMBL/GenBank/DDBJ databases">
        <title>Connecting structure to function with the recovery of over 1000 high-quality activated sludge metagenome-assembled genomes encoding full-length rRNA genes using long-read sequencing.</title>
        <authorList>
            <person name="Singleton C.M."/>
            <person name="Petriglieri F."/>
            <person name="Kristensen J.M."/>
            <person name="Kirkegaard R.H."/>
            <person name="Michaelsen T.Y."/>
            <person name="Andersen M.H."/>
            <person name="Karst S.M."/>
            <person name="Dueholm M.S."/>
            <person name="Nielsen P.H."/>
            <person name="Albertsen M."/>
        </authorList>
    </citation>
    <scope>NUCLEOTIDE SEQUENCE [LARGE SCALE GENOMIC DNA]</scope>
    <source>
        <strain evidence="20">EsbW_18-Q3-R4-48_BATAC.463</strain>
    </source>
</reference>
<evidence type="ECO:0000313" key="21">
    <source>
        <dbReference type="Proteomes" id="UP000739411"/>
    </source>
</evidence>
<keyword evidence="11 14" id="KW-0472">Membrane</keyword>
<keyword evidence="9" id="KW-0406">Ion transport</keyword>
<dbReference type="Pfam" id="PF00593">
    <property type="entry name" value="TonB_dep_Rec_b-barrel"/>
    <property type="match status" value="1"/>
</dbReference>
<evidence type="ECO:0000256" key="12">
    <source>
        <dbReference type="ARBA" id="ARBA00023170"/>
    </source>
</evidence>
<name>A0A935K3H3_9RHOO</name>
<dbReference type="AlphaFoldDB" id="A0A935K3H3"/>
<feature type="domain" description="TonB-dependent receptor plug" evidence="19">
    <location>
        <begin position="64"/>
        <end position="165"/>
    </location>
</feature>
<feature type="domain" description="TonB-dependent receptor-like beta-barrel" evidence="18">
    <location>
        <begin position="257"/>
        <end position="680"/>
    </location>
</feature>
<dbReference type="Gene3D" id="2.170.130.10">
    <property type="entry name" value="TonB-dependent receptor, plug domain"/>
    <property type="match status" value="1"/>
</dbReference>
<dbReference type="NCBIfam" id="TIGR01783">
    <property type="entry name" value="TonB-siderophor"/>
    <property type="match status" value="1"/>
</dbReference>
<dbReference type="PROSITE" id="PS52016">
    <property type="entry name" value="TONB_DEPENDENT_REC_3"/>
    <property type="match status" value="1"/>
</dbReference>
<evidence type="ECO:0000256" key="8">
    <source>
        <dbReference type="ARBA" id="ARBA00023004"/>
    </source>
</evidence>
<dbReference type="Gene3D" id="2.40.170.20">
    <property type="entry name" value="TonB-dependent receptor, beta-barrel domain"/>
    <property type="match status" value="1"/>
</dbReference>
<evidence type="ECO:0000256" key="14">
    <source>
        <dbReference type="PROSITE-ProRule" id="PRU01360"/>
    </source>
</evidence>
<proteinExistence type="inferred from homology"/>
<evidence type="ECO:0000256" key="1">
    <source>
        <dbReference type="ARBA" id="ARBA00004571"/>
    </source>
</evidence>
<keyword evidence="13 14" id="KW-0998">Cell outer membrane</keyword>
<evidence type="ECO:0000256" key="3">
    <source>
        <dbReference type="ARBA" id="ARBA00022448"/>
    </source>
</evidence>
<dbReference type="InterPro" id="IPR010105">
    <property type="entry name" value="TonB_sidphr_rcpt"/>
</dbReference>
<dbReference type="InterPro" id="IPR036942">
    <property type="entry name" value="Beta-barrel_TonB_sf"/>
</dbReference>
<feature type="short sequence motif" description="TonB C-terminal box" evidence="15">
    <location>
        <begin position="695"/>
        <end position="712"/>
    </location>
</feature>
<gene>
    <name evidence="20" type="ORF">IPJ38_07645</name>
</gene>